<dbReference type="EMBL" id="AEUX02000006">
    <property type="protein sequence ID" value="EHI69655.1"/>
    <property type="molecule type" value="Genomic_DNA"/>
</dbReference>
<feature type="transmembrane region" description="Helical" evidence="1">
    <location>
        <begin position="65"/>
        <end position="93"/>
    </location>
</feature>
<evidence type="ECO:0000256" key="1">
    <source>
        <dbReference type="SAM" id="Phobius"/>
    </source>
</evidence>
<dbReference type="RefSeq" id="WP_008089124.1">
    <property type="nucleotide sequence ID" value="NZ_AEUX02000006.1"/>
</dbReference>
<dbReference type="STRING" id="764299.STRIC_1403"/>
<protein>
    <submittedName>
        <fullName evidence="3">Membrane domain of glycerophosphoryl diester phosphodiesterase</fullName>
    </submittedName>
</protein>
<organism evidence="3 4">
    <name type="scientific">Streptococcus ictaluri 707-05</name>
    <dbReference type="NCBI Taxonomy" id="764299"/>
    <lineage>
        <taxon>Bacteria</taxon>
        <taxon>Bacillati</taxon>
        <taxon>Bacillota</taxon>
        <taxon>Bacilli</taxon>
        <taxon>Lactobacillales</taxon>
        <taxon>Streptococcaceae</taxon>
        <taxon>Streptococcus</taxon>
    </lineage>
</organism>
<feature type="transmembrane region" description="Helical" evidence="1">
    <location>
        <begin position="167"/>
        <end position="187"/>
    </location>
</feature>
<feature type="transmembrane region" description="Helical" evidence="1">
    <location>
        <begin position="20"/>
        <end position="45"/>
    </location>
</feature>
<dbReference type="Pfam" id="PF10110">
    <property type="entry name" value="GPDPase_memb"/>
    <property type="match status" value="1"/>
</dbReference>
<feature type="transmembrane region" description="Helical" evidence="1">
    <location>
        <begin position="114"/>
        <end position="137"/>
    </location>
</feature>
<dbReference type="AlphaFoldDB" id="G5K3N3"/>
<sequence>MSFLSELLSIMKKIKMEWLIKASVFQLLFVTIANLALSELFYLILDVSGQYHLDKDNIITFVKNPLALFLFLLYFLVLVAFIHLEFFILYRIIAEKRLSQRNFKKTITYYIQHLRKYVMGWQPLVILTYIVLTIPILKLGLSSVITEKLYVPDFIMSELSKSETTKYLLFLLLGSMFYLNLRFVYFLPLLSLKKISAQAALIESWKKHVDERWGCCRG</sequence>
<keyword evidence="1" id="KW-0812">Transmembrane</keyword>
<name>G5K3N3_9STRE</name>
<reference evidence="3 4" key="1">
    <citation type="journal article" date="2014" name="Int. J. Syst. Evol. Microbiol.">
        <title>Phylogenomics and the dynamic genome evolution of the genus Streptococcus.</title>
        <authorList>
            <consortium name="The Broad Institute Genome Sequencing Platform"/>
            <person name="Richards V.P."/>
            <person name="Palmer S.R."/>
            <person name="Pavinski Bitar P.D."/>
            <person name="Qin X."/>
            <person name="Weinstock G.M."/>
            <person name="Highlander S.K."/>
            <person name="Town C.D."/>
            <person name="Burne R.A."/>
            <person name="Stanhope M.J."/>
        </authorList>
    </citation>
    <scope>NUCLEOTIDE SEQUENCE [LARGE SCALE GENOMIC DNA]</scope>
    <source>
        <strain evidence="3 4">707-05</strain>
    </source>
</reference>
<evidence type="ECO:0000313" key="4">
    <source>
        <dbReference type="Proteomes" id="UP000003330"/>
    </source>
</evidence>
<comment type="caution">
    <text evidence="3">The sequence shown here is derived from an EMBL/GenBank/DDBJ whole genome shotgun (WGS) entry which is preliminary data.</text>
</comment>
<dbReference type="Proteomes" id="UP000003330">
    <property type="component" value="Unassembled WGS sequence"/>
</dbReference>
<evidence type="ECO:0000259" key="2">
    <source>
        <dbReference type="Pfam" id="PF10110"/>
    </source>
</evidence>
<gene>
    <name evidence="3" type="ORF">STRIC_1403</name>
</gene>
<keyword evidence="4" id="KW-1185">Reference proteome</keyword>
<keyword evidence="1" id="KW-1133">Transmembrane helix</keyword>
<accession>G5K3N3</accession>
<dbReference type="InterPro" id="IPR018476">
    <property type="entry name" value="GlyceroP-diester-Pdiesterase_M"/>
</dbReference>
<evidence type="ECO:0000313" key="3">
    <source>
        <dbReference type="EMBL" id="EHI69655.1"/>
    </source>
</evidence>
<proteinExistence type="predicted"/>
<keyword evidence="1" id="KW-0472">Membrane</keyword>
<dbReference type="eggNOG" id="COG4781">
    <property type="taxonomic scope" value="Bacteria"/>
</dbReference>
<feature type="domain" description="Glycerophosphoryl diester phosphodiesterase membrane" evidence="2">
    <location>
        <begin position="10"/>
        <end position="208"/>
    </location>
</feature>